<dbReference type="AlphaFoldDB" id="A0AAV4XHR7"/>
<gene>
    <name evidence="1" type="ORF">CEXT_98501</name>
</gene>
<dbReference type="Proteomes" id="UP001054945">
    <property type="component" value="Unassembled WGS sequence"/>
</dbReference>
<reference evidence="1 2" key="1">
    <citation type="submission" date="2021-06" db="EMBL/GenBank/DDBJ databases">
        <title>Caerostris extrusa draft genome.</title>
        <authorList>
            <person name="Kono N."/>
            <person name="Arakawa K."/>
        </authorList>
    </citation>
    <scope>NUCLEOTIDE SEQUENCE [LARGE SCALE GENOMIC DNA]</scope>
</reference>
<protein>
    <submittedName>
        <fullName evidence="1">Uncharacterized protein</fullName>
    </submittedName>
</protein>
<name>A0AAV4XHR7_CAEEX</name>
<comment type="caution">
    <text evidence="1">The sequence shown here is derived from an EMBL/GenBank/DDBJ whole genome shotgun (WGS) entry which is preliminary data.</text>
</comment>
<evidence type="ECO:0000313" key="2">
    <source>
        <dbReference type="Proteomes" id="UP001054945"/>
    </source>
</evidence>
<dbReference type="EMBL" id="BPLR01017758">
    <property type="protein sequence ID" value="GIY94209.1"/>
    <property type="molecule type" value="Genomic_DNA"/>
</dbReference>
<evidence type="ECO:0000313" key="1">
    <source>
        <dbReference type="EMBL" id="GIY94209.1"/>
    </source>
</evidence>
<proteinExistence type="predicted"/>
<sequence>MVQWVVKVMGGGVGRGKEMRQGSQEGEPKRAVLSQKERFCDGFPYIMSLSTSSLSRQVLAFPQFFSPKGFCSFVDWPRMCGWRDRQGKPFAAVVKWANQWCYS</sequence>
<organism evidence="1 2">
    <name type="scientific">Caerostris extrusa</name>
    <name type="common">Bark spider</name>
    <name type="synonym">Caerostris bankana</name>
    <dbReference type="NCBI Taxonomy" id="172846"/>
    <lineage>
        <taxon>Eukaryota</taxon>
        <taxon>Metazoa</taxon>
        <taxon>Ecdysozoa</taxon>
        <taxon>Arthropoda</taxon>
        <taxon>Chelicerata</taxon>
        <taxon>Arachnida</taxon>
        <taxon>Araneae</taxon>
        <taxon>Araneomorphae</taxon>
        <taxon>Entelegynae</taxon>
        <taxon>Araneoidea</taxon>
        <taxon>Araneidae</taxon>
        <taxon>Caerostris</taxon>
    </lineage>
</organism>
<keyword evidence="2" id="KW-1185">Reference proteome</keyword>
<accession>A0AAV4XHR7</accession>